<evidence type="ECO:0000313" key="1">
    <source>
        <dbReference type="EMBL" id="KAJ6969129.1"/>
    </source>
</evidence>
<dbReference type="EMBL" id="JAQIZT010000016">
    <property type="protein sequence ID" value="KAJ6969129.1"/>
    <property type="molecule type" value="Genomic_DNA"/>
</dbReference>
<comment type="caution">
    <text evidence="1">The sequence shown here is derived from an EMBL/GenBank/DDBJ whole genome shotgun (WGS) entry which is preliminary data.</text>
</comment>
<sequence>MDNVVEGSILPLNTDTTKSKPYLVPRRASVHIINQHLGHASQPAKGIPTPSIFVRKIPNLTNQISSICGLQL</sequence>
<protein>
    <submittedName>
        <fullName evidence="1">Uncharacterized protein</fullName>
    </submittedName>
</protein>
<dbReference type="Proteomes" id="UP001164929">
    <property type="component" value="Chromosome 16"/>
</dbReference>
<organism evidence="1 2">
    <name type="scientific">Populus alba x Populus x berolinensis</name>
    <dbReference type="NCBI Taxonomy" id="444605"/>
    <lineage>
        <taxon>Eukaryota</taxon>
        <taxon>Viridiplantae</taxon>
        <taxon>Streptophyta</taxon>
        <taxon>Embryophyta</taxon>
        <taxon>Tracheophyta</taxon>
        <taxon>Spermatophyta</taxon>
        <taxon>Magnoliopsida</taxon>
        <taxon>eudicotyledons</taxon>
        <taxon>Gunneridae</taxon>
        <taxon>Pentapetalae</taxon>
        <taxon>rosids</taxon>
        <taxon>fabids</taxon>
        <taxon>Malpighiales</taxon>
        <taxon>Salicaceae</taxon>
        <taxon>Saliceae</taxon>
        <taxon>Populus</taxon>
    </lineage>
</organism>
<evidence type="ECO:0000313" key="2">
    <source>
        <dbReference type="Proteomes" id="UP001164929"/>
    </source>
</evidence>
<dbReference type="AlphaFoldDB" id="A0AAD6PVG6"/>
<accession>A0AAD6PVG6</accession>
<gene>
    <name evidence="1" type="ORF">NC653_036941</name>
</gene>
<reference evidence="1 2" key="1">
    <citation type="journal article" date="2023" name="Mol. Ecol. Resour.">
        <title>Chromosome-level genome assembly of a triploid poplar Populus alba 'Berolinensis'.</title>
        <authorList>
            <person name="Chen S."/>
            <person name="Yu Y."/>
            <person name="Wang X."/>
            <person name="Wang S."/>
            <person name="Zhang T."/>
            <person name="Zhou Y."/>
            <person name="He R."/>
            <person name="Meng N."/>
            <person name="Wang Y."/>
            <person name="Liu W."/>
            <person name="Liu Z."/>
            <person name="Liu J."/>
            <person name="Guo Q."/>
            <person name="Huang H."/>
            <person name="Sederoff R.R."/>
            <person name="Wang G."/>
            <person name="Qu G."/>
            <person name="Chen S."/>
        </authorList>
    </citation>
    <scope>NUCLEOTIDE SEQUENCE [LARGE SCALE GENOMIC DNA]</scope>
    <source>
        <strain evidence="1">SC-2020</strain>
    </source>
</reference>
<keyword evidence="2" id="KW-1185">Reference proteome</keyword>
<proteinExistence type="predicted"/>
<name>A0AAD6PVG6_9ROSI</name>